<proteinExistence type="predicted"/>
<feature type="transmembrane region" description="Helical" evidence="1">
    <location>
        <begin position="80"/>
        <end position="101"/>
    </location>
</feature>
<accession>A0A343QCF8</accession>
<name>A0A343QCF8_9NEOP</name>
<feature type="transmembrane region" description="Helical" evidence="1">
    <location>
        <begin position="48"/>
        <end position="68"/>
    </location>
</feature>
<dbReference type="CTD" id="4541"/>
<organism evidence="2">
    <name type="scientific">Archipsocus nomas</name>
    <dbReference type="NCBI Taxonomy" id="239250"/>
    <lineage>
        <taxon>Eukaryota</taxon>
        <taxon>Metazoa</taxon>
        <taxon>Ecdysozoa</taxon>
        <taxon>Arthropoda</taxon>
        <taxon>Hexapoda</taxon>
        <taxon>Insecta</taxon>
        <taxon>Pterygota</taxon>
        <taxon>Neoptera</taxon>
        <taxon>Paraneoptera</taxon>
        <taxon>Psocodea</taxon>
        <taxon>Psocomorpha</taxon>
        <taxon>Archipsocetae</taxon>
        <taxon>Archipsocidae</taxon>
        <taxon>Archipsocus</taxon>
    </lineage>
</organism>
<sequence>MKLLIITQLLMMSFFFIYSTHPLTMGFLLISSTLWFSFMMNFTMKTFWFLYVLIIVFIGGMMVLFIYINSLFPNEKFNFNQTITTTILLISFFIFNILFLLNKQFNLLKINSQLNNLNLMNDTFFMTSMKIFSSSSSLIILALVNYLFFSFIIFVKITNFSSGPLRMIKYV</sequence>
<gene>
    <name evidence="2" type="primary">ND6</name>
</gene>
<evidence type="ECO:0000313" key="2">
    <source>
        <dbReference type="EMBL" id="ATU07105.1"/>
    </source>
</evidence>
<feature type="transmembrane region" description="Helical" evidence="1">
    <location>
        <begin position="138"/>
        <end position="157"/>
    </location>
</feature>
<keyword evidence="2" id="KW-0496">Mitochondrion</keyword>
<evidence type="ECO:0000256" key="1">
    <source>
        <dbReference type="SAM" id="Phobius"/>
    </source>
</evidence>
<dbReference type="GeneID" id="35094344"/>
<feature type="transmembrane region" description="Helical" evidence="1">
    <location>
        <begin position="12"/>
        <end position="36"/>
    </location>
</feature>
<keyword evidence="1" id="KW-0472">Membrane</keyword>
<dbReference type="RefSeq" id="YP_009443884.1">
    <property type="nucleotide sequence ID" value="NC_036363.1"/>
</dbReference>
<keyword evidence="1" id="KW-0812">Transmembrane</keyword>
<protein>
    <submittedName>
        <fullName evidence="2">NADH dehydrogenase subunit 6</fullName>
    </submittedName>
</protein>
<dbReference type="AlphaFoldDB" id="A0A343QCF8"/>
<reference evidence="2" key="1">
    <citation type="journal article" date="2017" name="Mol. Phylogenet. Evol.">
        <title>Mitochondrial phylogenomics and genome rearrangements in the barklice (Insecta: Psocodea).</title>
        <authorList>
            <person name="Yoshizawa K."/>
            <person name="Johnson K.P."/>
            <person name="Sweet A.D."/>
            <person name="Yao I."/>
            <person name="Ferreira R.L."/>
            <person name="Cameron S.L."/>
        </authorList>
    </citation>
    <scope>NUCLEOTIDE SEQUENCE</scope>
</reference>
<keyword evidence="1" id="KW-1133">Transmembrane helix</keyword>
<geneLocation type="mitochondrion" evidence="2"/>
<dbReference type="EMBL" id="MG255135">
    <property type="protein sequence ID" value="ATU07105.1"/>
    <property type="molecule type" value="Genomic_DNA"/>
</dbReference>